<feature type="compositionally biased region" description="Basic residues" evidence="8">
    <location>
        <begin position="820"/>
        <end position="834"/>
    </location>
</feature>
<dbReference type="InterPro" id="IPR036628">
    <property type="entry name" value="Clp_N_dom_sf"/>
</dbReference>
<dbReference type="PROSITE" id="PS51903">
    <property type="entry name" value="CLP_R"/>
    <property type="match status" value="1"/>
</dbReference>
<dbReference type="InterPro" id="IPR018368">
    <property type="entry name" value="ClpA/B_CS1"/>
</dbReference>
<dbReference type="GO" id="GO:0043335">
    <property type="term" value="P:protein unfolding"/>
    <property type="evidence" value="ECO:0007669"/>
    <property type="project" value="InterPro"/>
</dbReference>
<dbReference type="GO" id="GO:0005737">
    <property type="term" value="C:cytoplasm"/>
    <property type="evidence" value="ECO:0007669"/>
    <property type="project" value="TreeGrafter"/>
</dbReference>
<evidence type="ECO:0000256" key="6">
    <source>
        <dbReference type="PROSITE-ProRule" id="PRU01251"/>
    </source>
</evidence>
<evidence type="ECO:0000256" key="4">
    <source>
        <dbReference type="ARBA" id="ARBA00022840"/>
    </source>
</evidence>
<dbReference type="GO" id="GO:0005524">
    <property type="term" value="F:ATP binding"/>
    <property type="evidence" value="ECO:0007669"/>
    <property type="project" value="UniProtKB-KW"/>
</dbReference>
<dbReference type="Pfam" id="PF02861">
    <property type="entry name" value="Clp_N"/>
    <property type="match status" value="1"/>
</dbReference>
<dbReference type="Pfam" id="PF10431">
    <property type="entry name" value="ClpB_D2-small"/>
    <property type="match status" value="1"/>
</dbReference>
<dbReference type="AlphaFoldDB" id="A0AAF0H4A7"/>
<evidence type="ECO:0000256" key="2">
    <source>
        <dbReference type="ARBA" id="ARBA00022737"/>
    </source>
</evidence>
<reference evidence="10" key="1">
    <citation type="submission" date="2023-05" db="EMBL/GenBank/DDBJ databases">
        <title>Complete genome sequence of Agrobacterium larrymoorei CFBP5477.</title>
        <authorList>
            <person name="Yen H.-C."/>
            <person name="Chou L."/>
            <person name="Lin Y.-C."/>
            <person name="Lai E.-M."/>
            <person name="Kuo C.-H."/>
        </authorList>
    </citation>
    <scope>NUCLEOTIDE SEQUENCE</scope>
    <source>
        <strain evidence="10">CFBP5477</strain>
    </source>
</reference>
<dbReference type="RefSeq" id="WP_137394450.1">
    <property type="nucleotide sequence ID" value="NZ_CP124733.1"/>
</dbReference>
<dbReference type="PRINTS" id="PR00300">
    <property type="entry name" value="CLPPROTEASEA"/>
</dbReference>
<dbReference type="Gene3D" id="1.10.1780.10">
    <property type="entry name" value="Clp, N-terminal domain"/>
    <property type="match status" value="1"/>
</dbReference>
<dbReference type="PANTHER" id="PTHR11638:SF111">
    <property type="entry name" value="ATP-DEPENDENT CLP PROTEASE ATP-BINDING SUBUNIT CLPA"/>
    <property type="match status" value="1"/>
</dbReference>
<evidence type="ECO:0000256" key="3">
    <source>
        <dbReference type="ARBA" id="ARBA00022741"/>
    </source>
</evidence>
<dbReference type="SUPFAM" id="SSF52540">
    <property type="entry name" value="P-loop containing nucleoside triphosphate hydrolases"/>
    <property type="match status" value="2"/>
</dbReference>
<dbReference type="PROSITE" id="PS00871">
    <property type="entry name" value="CLPAB_2"/>
    <property type="match status" value="1"/>
</dbReference>
<gene>
    <name evidence="10" type="primary">clpA</name>
    <name evidence="10" type="ORF">CFBP5477_008715</name>
</gene>
<evidence type="ECO:0000256" key="8">
    <source>
        <dbReference type="SAM" id="MobiDB-lite"/>
    </source>
</evidence>
<dbReference type="SMART" id="SM01086">
    <property type="entry name" value="ClpB_D2-small"/>
    <property type="match status" value="1"/>
</dbReference>
<dbReference type="InterPro" id="IPR013461">
    <property type="entry name" value="ClpA"/>
</dbReference>
<keyword evidence="10" id="KW-0645">Protease</keyword>
<dbReference type="InterPro" id="IPR028299">
    <property type="entry name" value="ClpA/B_CS2"/>
</dbReference>
<dbReference type="GO" id="GO:0006508">
    <property type="term" value="P:proteolysis"/>
    <property type="evidence" value="ECO:0007669"/>
    <property type="project" value="UniProtKB-KW"/>
</dbReference>
<dbReference type="Proteomes" id="UP000298664">
    <property type="component" value="Chromosome Circular"/>
</dbReference>
<dbReference type="Gene3D" id="1.10.8.60">
    <property type="match status" value="2"/>
</dbReference>
<dbReference type="FunFam" id="3.40.50.300:FF:000010">
    <property type="entry name" value="Chaperone clpB 1, putative"/>
    <property type="match status" value="1"/>
</dbReference>
<evidence type="ECO:0000259" key="9">
    <source>
        <dbReference type="PROSITE" id="PS51903"/>
    </source>
</evidence>
<dbReference type="PANTHER" id="PTHR11638">
    <property type="entry name" value="ATP-DEPENDENT CLP PROTEASE"/>
    <property type="match status" value="1"/>
</dbReference>
<name>A0AAF0H4A7_9HYPH</name>
<dbReference type="Pfam" id="PF17871">
    <property type="entry name" value="AAA_lid_9"/>
    <property type="match status" value="1"/>
</dbReference>
<dbReference type="CDD" id="cd00009">
    <property type="entry name" value="AAA"/>
    <property type="match status" value="1"/>
</dbReference>
<dbReference type="InterPro" id="IPR003959">
    <property type="entry name" value="ATPase_AAA_core"/>
</dbReference>
<dbReference type="FunFam" id="3.40.50.300:FF:000025">
    <property type="entry name" value="ATP-dependent Clp protease subunit"/>
    <property type="match status" value="1"/>
</dbReference>
<keyword evidence="10" id="KW-0378">Hydrolase</keyword>
<dbReference type="InterPro" id="IPR019489">
    <property type="entry name" value="Clp_ATPase_C"/>
</dbReference>
<dbReference type="PROSITE" id="PS00870">
    <property type="entry name" value="CLPAB_1"/>
    <property type="match status" value="1"/>
</dbReference>
<dbReference type="GO" id="GO:0016887">
    <property type="term" value="F:ATP hydrolysis activity"/>
    <property type="evidence" value="ECO:0007669"/>
    <property type="project" value="InterPro"/>
</dbReference>
<keyword evidence="3 7" id="KW-0547">Nucleotide-binding</keyword>
<evidence type="ECO:0000256" key="1">
    <source>
        <dbReference type="ARBA" id="ARBA00008675"/>
    </source>
</evidence>
<dbReference type="InterPro" id="IPR027417">
    <property type="entry name" value="P-loop_NTPase"/>
</dbReference>
<sequence length="834" mass="91729">MPTFTPSLEKALHQALTFANERHHEYATLEHLLLALIDDVDAAAVMGACNVDIPALRKTVVDYVDNELSNLVTGYDEDSKPTSGFQRVIQRAVIHVQSSGREEVTGANVLVAIFAERESHAAYFLQEQEMTRYDAVNYISHGIGKRPGSSQTRTPRGADESENEAKPARNGGSEDDGSGAKKQQDALKAYCVNLNDKARNGKIDPLIGRHEEVNRTIQVLCRRSKNNPLYVGDPGVGKTAIAEGLAKRIVEGKVPEALKNDTIFSLDMGTLLAGTRYRGDFEERLKQVVKELEEFPGAVLFIDEIHTVIGAGATSGGAMDASNLLKPALSSGAIRCIGSTTYKEYRQFFEKDRALVRRFQKIDVNEPSIDDAIEIMKGLKPYFEDYHHLRYTNEAIKAAVELSARYISDRKLPDKAIDVIDETGAAQMLLPASKRRKLITEKEIEVTIATMARIPPKTVSKDDEMVLANLEQELRSVVYGQDTAIEALSTAIKLARAGLREPNKPIGSYVFSGPTGVGKTEVAKQLASSLGVEMLRFDMSEYMERHTVSRLLGAPPGYVGFDQGGLLTDGVDQHPHSVVLLDEIEKAHPDIYNILLQVMDHGSLTDHNGKKIDFRNVILIMTTNAGASEMAKSAIGFGSSKRSGEDEEALNRLFTPEFRNRLDAIIPFSPLPTAVIHKVVQKFVMQLETQLSERNVTFDLHEDAIAWLAEKGYDEKMGARPLGRVIQEHIKKPLANEILFGKLKKGGVVSVSLDKSADGKDGLKLDVLPETAPVKPKPEAELKAAKSPGKAKSKSKAAKVEEQTEVLLAEDEKKNDEAKPRRKGNTVPKVPKKK</sequence>
<dbReference type="GO" id="GO:0034605">
    <property type="term" value="P:cellular response to heat"/>
    <property type="evidence" value="ECO:0007669"/>
    <property type="project" value="TreeGrafter"/>
</dbReference>
<dbReference type="Gene3D" id="3.40.50.300">
    <property type="entry name" value="P-loop containing nucleotide triphosphate hydrolases"/>
    <property type="match status" value="2"/>
</dbReference>
<evidence type="ECO:0000256" key="5">
    <source>
        <dbReference type="ARBA" id="ARBA00023186"/>
    </source>
</evidence>
<evidence type="ECO:0000313" key="11">
    <source>
        <dbReference type="Proteomes" id="UP000298664"/>
    </source>
</evidence>
<dbReference type="InterPro" id="IPR003593">
    <property type="entry name" value="AAA+_ATPase"/>
</dbReference>
<proteinExistence type="inferred from homology"/>
<dbReference type="Pfam" id="PF00004">
    <property type="entry name" value="AAA"/>
    <property type="match status" value="1"/>
</dbReference>
<dbReference type="InterPro" id="IPR001270">
    <property type="entry name" value="ClpA/B"/>
</dbReference>
<dbReference type="InterPro" id="IPR041546">
    <property type="entry name" value="ClpA/ClpB_AAA_lid"/>
</dbReference>
<feature type="compositionally biased region" description="Basic and acidic residues" evidence="8">
    <location>
        <begin position="810"/>
        <end position="819"/>
    </location>
</feature>
<feature type="domain" description="Clp R" evidence="9">
    <location>
        <begin position="1"/>
        <end position="148"/>
    </location>
</feature>
<dbReference type="CDD" id="cd19499">
    <property type="entry name" value="RecA-like_ClpB_Hsp104-like"/>
    <property type="match status" value="1"/>
</dbReference>
<feature type="region of interest" description="Disordered" evidence="8">
    <location>
        <begin position="141"/>
        <end position="182"/>
    </location>
</feature>
<keyword evidence="2 6" id="KW-0677">Repeat</keyword>
<protein>
    <submittedName>
        <fullName evidence="10">ATP-dependent Clp protease ATP-binding subunit ClpA</fullName>
    </submittedName>
</protein>
<dbReference type="NCBIfam" id="TIGR02639">
    <property type="entry name" value="ClpA"/>
    <property type="match status" value="1"/>
</dbReference>
<keyword evidence="4 7" id="KW-0067">ATP-binding</keyword>
<feature type="region of interest" description="Disordered" evidence="8">
    <location>
        <begin position="762"/>
        <end position="834"/>
    </location>
</feature>
<dbReference type="SUPFAM" id="SSF81923">
    <property type="entry name" value="Double Clp-N motif"/>
    <property type="match status" value="1"/>
</dbReference>
<dbReference type="SMART" id="SM00382">
    <property type="entry name" value="AAA"/>
    <property type="match status" value="2"/>
</dbReference>
<dbReference type="GO" id="GO:0008233">
    <property type="term" value="F:peptidase activity"/>
    <property type="evidence" value="ECO:0007669"/>
    <property type="project" value="UniProtKB-KW"/>
</dbReference>
<dbReference type="InterPro" id="IPR050130">
    <property type="entry name" value="ClpA_ClpB"/>
</dbReference>
<organism evidence="10 11">
    <name type="scientific">Agrobacterium larrymoorei</name>
    <dbReference type="NCBI Taxonomy" id="160699"/>
    <lineage>
        <taxon>Bacteria</taxon>
        <taxon>Pseudomonadati</taxon>
        <taxon>Pseudomonadota</taxon>
        <taxon>Alphaproteobacteria</taxon>
        <taxon>Hyphomicrobiales</taxon>
        <taxon>Rhizobiaceae</taxon>
        <taxon>Rhizobium/Agrobacterium group</taxon>
        <taxon>Agrobacterium</taxon>
    </lineage>
</organism>
<evidence type="ECO:0000256" key="7">
    <source>
        <dbReference type="RuleBase" id="RU004432"/>
    </source>
</evidence>
<dbReference type="InterPro" id="IPR004176">
    <property type="entry name" value="Clp_R_N"/>
</dbReference>
<feature type="compositionally biased region" description="Basic and acidic residues" evidence="8">
    <location>
        <begin position="156"/>
        <end position="167"/>
    </location>
</feature>
<dbReference type="Pfam" id="PF07724">
    <property type="entry name" value="AAA_2"/>
    <property type="match status" value="1"/>
</dbReference>
<accession>A0AAF0H4A7</accession>
<evidence type="ECO:0000313" key="10">
    <source>
        <dbReference type="EMBL" id="WHA39934.1"/>
    </source>
</evidence>
<comment type="similarity">
    <text evidence="1 7">Belongs to the ClpA/ClpB family.</text>
</comment>
<keyword evidence="5 7" id="KW-0143">Chaperone</keyword>
<dbReference type="EMBL" id="CP124733">
    <property type="protein sequence ID" value="WHA39934.1"/>
    <property type="molecule type" value="Genomic_DNA"/>
</dbReference>